<keyword evidence="3" id="KW-1185">Reference proteome</keyword>
<protein>
    <submittedName>
        <fullName evidence="2">Uncharacterized protein</fullName>
    </submittedName>
</protein>
<comment type="caution">
    <text evidence="2">The sequence shown here is derived from an EMBL/GenBank/DDBJ whole genome shotgun (WGS) entry which is preliminary data.</text>
</comment>
<evidence type="ECO:0000256" key="1">
    <source>
        <dbReference type="SAM" id="MobiDB-lite"/>
    </source>
</evidence>
<name>A0ABN9WR36_9DINO</name>
<reference evidence="2" key="1">
    <citation type="submission" date="2023-10" db="EMBL/GenBank/DDBJ databases">
        <authorList>
            <person name="Chen Y."/>
            <person name="Shah S."/>
            <person name="Dougan E. K."/>
            <person name="Thang M."/>
            <person name="Chan C."/>
        </authorList>
    </citation>
    <scope>NUCLEOTIDE SEQUENCE [LARGE SCALE GENOMIC DNA]</scope>
</reference>
<feature type="compositionally biased region" description="Basic and acidic residues" evidence="1">
    <location>
        <begin position="35"/>
        <end position="52"/>
    </location>
</feature>
<proteinExistence type="predicted"/>
<feature type="region of interest" description="Disordered" evidence="1">
    <location>
        <begin position="27"/>
        <end position="77"/>
    </location>
</feature>
<sequence length="129" mass="14243">DCALKLKEAQSTRKRAAIKQAWQWQCHLTSAGSPEKQRERDKEREREKREGDISSSSSSSSSRSLRAPTLPAKRANACRLRAVTDSSRPLAHVPAHLAGRHAQRHRVAVRGVGIGGKELSDLPSTDWSP</sequence>
<dbReference type="EMBL" id="CAUYUJ010019095">
    <property type="protein sequence ID" value="CAK0888574.1"/>
    <property type="molecule type" value="Genomic_DNA"/>
</dbReference>
<organism evidence="2 3">
    <name type="scientific">Prorocentrum cordatum</name>
    <dbReference type="NCBI Taxonomy" id="2364126"/>
    <lineage>
        <taxon>Eukaryota</taxon>
        <taxon>Sar</taxon>
        <taxon>Alveolata</taxon>
        <taxon>Dinophyceae</taxon>
        <taxon>Prorocentrales</taxon>
        <taxon>Prorocentraceae</taxon>
        <taxon>Prorocentrum</taxon>
    </lineage>
</organism>
<feature type="compositionally biased region" description="Low complexity" evidence="1">
    <location>
        <begin position="54"/>
        <end position="64"/>
    </location>
</feature>
<feature type="non-terminal residue" evidence="2">
    <location>
        <position position="129"/>
    </location>
</feature>
<gene>
    <name evidence="2" type="ORF">PCOR1329_LOCUS69339</name>
</gene>
<feature type="non-terminal residue" evidence="2">
    <location>
        <position position="1"/>
    </location>
</feature>
<evidence type="ECO:0000313" key="2">
    <source>
        <dbReference type="EMBL" id="CAK0888574.1"/>
    </source>
</evidence>
<accession>A0ABN9WR36</accession>
<dbReference type="Proteomes" id="UP001189429">
    <property type="component" value="Unassembled WGS sequence"/>
</dbReference>
<evidence type="ECO:0000313" key="3">
    <source>
        <dbReference type="Proteomes" id="UP001189429"/>
    </source>
</evidence>